<keyword evidence="3 9" id="KW-0167">Capsid protein</keyword>
<evidence type="ECO:0000256" key="9">
    <source>
        <dbReference type="RuleBase" id="RU369108"/>
    </source>
</evidence>
<evidence type="ECO:0000256" key="5">
    <source>
        <dbReference type="ARBA" id="ARBA00022884"/>
    </source>
</evidence>
<name>A0AA96PRK8_9RHAB</name>
<feature type="compositionally biased region" description="Low complexity" evidence="10">
    <location>
        <begin position="155"/>
        <end position="166"/>
    </location>
</feature>
<evidence type="ECO:0000256" key="3">
    <source>
        <dbReference type="ARBA" id="ARBA00022561"/>
    </source>
</evidence>
<evidence type="ECO:0000256" key="6">
    <source>
        <dbReference type="ARBA" id="ARBA00023086"/>
    </source>
</evidence>
<comment type="function">
    <text evidence="9">Encapsidates the genome, protecting it from nucleases. The encapsidated genomic RNA is termed the nucleocapsid (NC) and serves as template for viral transcription and replication.</text>
</comment>
<dbReference type="GO" id="GO:0019013">
    <property type="term" value="C:viral nucleocapsid"/>
    <property type="evidence" value="ECO:0007669"/>
    <property type="project" value="UniProtKB-UniRule"/>
</dbReference>
<sequence>MSGNNETMKARLAALRRKSPLDNDKSVPDSSKSEVKKTPKAFGDNARLFSSVKGMTTPGKTIPKAWSNAELSKIPIYAINPLTPTEAVVLGKQMIGMLLGNNATRDLIDIMLFLAVSLRDPNNPANLLLAAPSAEFGAKTALGKPNVSVSEEQNAPSSDSAFASGSSKSDIASRLAERKAARNVSGVITKATAGTNQADTSGVSSENKAAIYSFVAAFFLRAHSRQPDSLIDSIPRMIERCASWYDGAERMLENLIVEKGMIDSIKNLLARREEVMSTWVMWVAYNENEIPIGKNSQGMISYLAGQIYQYTGLHAVVQVLAIQQVTKVPMDQLLGELNHRSTRQALLALYDLLQHHELVKEKPGRKTYFRYARIWDSGYFHELQSKQCPDLVFLAARILKEVSPTGARSDPTKIYAIQDLGDIKKEFLTEVAMKISRWLVSADDETGDSGAAWAN</sequence>
<evidence type="ECO:0000256" key="2">
    <source>
        <dbReference type="ARBA" id="ARBA00022497"/>
    </source>
</evidence>
<dbReference type="InterPro" id="IPR004902">
    <property type="entry name" value="Rhabdo_ncap_2"/>
</dbReference>
<feature type="compositionally biased region" description="Basic and acidic residues" evidence="10">
    <location>
        <begin position="19"/>
        <end position="37"/>
    </location>
</feature>
<organism evidence="11">
    <name type="scientific">Cnidium virus 2</name>
    <dbReference type="NCBI Taxonomy" id="3057102"/>
    <lineage>
        <taxon>Viruses</taxon>
        <taxon>Riboviria</taxon>
        <taxon>Orthornavirae</taxon>
        <taxon>Negarnaviricota</taxon>
        <taxon>Haploviricotina</taxon>
        <taxon>Monjiviricetes</taxon>
        <taxon>Mononegavirales</taxon>
        <taxon>Rhabdoviridae</taxon>
        <taxon>Betarhabdovirinae</taxon>
        <taxon>Alphacytorhabdovirus</taxon>
        <taxon>Alphacytorhabdovirus cnidii</taxon>
    </lineage>
</organism>
<proteinExistence type="inferred from homology"/>
<keyword evidence="5 9" id="KW-0694">RNA-binding</keyword>
<dbReference type="GO" id="GO:0030430">
    <property type="term" value="C:host cell cytoplasm"/>
    <property type="evidence" value="ECO:0007669"/>
    <property type="project" value="UniProtKB-SubCell"/>
</dbReference>
<dbReference type="GO" id="GO:0003723">
    <property type="term" value="F:RNA binding"/>
    <property type="evidence" value="ECO:0007669"/>
    <property type="project" value="UniProtKB-UniRule"/>
</dbReference>
<keyword evidence="9" id="KW-1035">Host cytoplasm</keyword>
<comment type="subcellular location">
    <subcellularLocation>
        <location evidence="9">Virion</location>
    </subcellularLocation>
    <subcellularLocation>
        <location evidence="9">Host cytoplasm</location>
    </subcellularLocation>
</comment>
<comment type="subunit">
    <text evidence="9">Homomultimerizes to form the nucleocapsid. Binds to viral genomic RNA.</text>
</comment>
<keyword evidence="2 9" id="KW-1139">Helical capsid protein</keyword>
<accession>A0AA96PRK8</accession>
<keyword evidence="7 9" id="KW-0687">Ribonucleoprotein</keyword>
<protein>
    <recommendedName>
        <fullName evidence="1 9">Nucleoprotein</fullName>
        <shortName evidence="9">NP</shortName>
        <shortName evidence="9">Protein N</shortName>
    </recommendedName>
    <alternativeName>
        <fullName evidence="8 9">Nucleocapsid protein</fullName>
    </alternativeName>
</protein>
<comment type="similarity">
    <text evidence="9">Belongs to the nucleorhabdovirus nucleocapsid protein family.</text>
</comment>
<feature type="region of interest" description="Disordered" evidence="10">
    <location>
        <begin position="147"/>
        <end position="166"/>
    </location>
</feature>
<keyword evidence="6 9" id="KW-0543">Viral nucleoprotein</keyword>
<feature type="region of interest" description="Disordered" evidence="10">
    <location>
        <begin position="1"/>
        <end position="40"/>
    </location>
</feature>
<evidence type="ECO:0000256" key="8">
    <source>
        <dbReference type="ARBA" id="ARBA00033344"/>
    </source>
</evidence>
<dbReference type="EMBL" id="OR475309">
    <property type="protein sequence ID" value="WNV48279.1"/>
    <property type="molecule type" value="Viral_cRNA"/>
</dbReference>
<dbReference type="GO" id="GO:0019029">
    <property type="term" value="C:helical viral capsid"/>
    <property type="evidence" value="ECO:0007669"/>
    <property type="project" value="UniProtKB-UniRule"/>
</dbReference>
<evidence type="ECO:0000256" key="7">
    <source>
        <dbReference type="ARBA" id="ARBA00023274"/>
    </source>
</evidence>
<evidence type="ECO:0000256" key="10">
    <source>
        <dbReference type="SAM" id="MobiDB-lite"/>
    </source>
</evidence>
<evidence type="ECO:0000313" key="11">
    <source>
        <dbReference type="EMBL" id="WNV48279.1"/>
    </source>
</evidence>
<evidence type="ECO:0000256" key="4">
    <source>
        <dbReference type="ARBA" id="ARBA00022844"/>
    </source>
</evidence>
<reference evidence="11" key="1">
    <citation type="submission" date="2023-08" db="EMBL/GenBank/DDBJ databases">
        <authorList>
            <person name="Kang J.-H."/>
            <person name="Jung C.R."/>
            <person name="Kil E.-J."/>
        </authorList>
    </citation>
    <scope>NUCLEOTIDE SEQUENCE</scope>
    <source>
        <strain evidence="11">CnV2BHA</strain>
    </source>
</reference>
<dbReference type="Pfam" id="PF03216">
    <property type="entry name" value="Rhabdo_ncap_2"/>
    <property type="match status" value="1"/>
</dbReference>
<evidence type="ECO:0000256" key="1">
    <source>
        <dbReference type="ARBA" id="ARBA00014389"/>
    </source>
</evidence>
<dbReference type="GO" id="GO:1990904">
    <property type="term" value="C:ribonucleoprotein complex"/>
    <property type="evidence" value="ECO:0007669"/>
    <property type="project" value="UniProtKB-UniRule"/>
</dbReference>
<keyword evidence="4 9" id="KW-0946">Virion</keyword>